<sequence length="190" mass="20844">MDEIDLELTGTELYDVAAQGKSNKPLTHFWVDAVSRGDAETVAKWIDLGRVDVNVADRDGDVPLLVAAKKNQIAMLELLLQYGAWVDVTDSASYPEDEAASLAQIKLRLDLAGAFFLGAYDSLNDQLVGFVNGTLAPRRDLEDETMSLHDPNGHFLCIHSVVIDTAYRRRGLASAMLKHYVDGILANQVV</sequence>
<comment type="caution">
    <text evidence="5">The sequence shown here is derived from an EMBL/GenBank/DDBJ whole genome shotgun (WGS) entry which is preliminary data.</text>
</comment>
<dbReference type="Proteomes" id="UP000275652">
    <property type="component" value="Unassembled WGS sequence"/>
</dbReference>
<dbReference type="GO" id="GO:0008080">
    <property type="term" value="F:N-acetyltransferase activity"/>
    <property type="evidence" value="ECO:0007669"/>
    <property type="project" value="UniProtKB-ARBA"/>
</dbReference>
<dbReference type="CDD" id="cd04301">
    <property type="entry name" value="NAT_SF"/>
    <property type="match status" value="1"/>
</dbReference>
<dbReference type="InterPro" id="IPR002110">
    <property type="entry name" value="Ankyrin_rpt"/>
</dbReference>
<dbReference type="SUPFAM" id="SSF48403">
    <property type="entry name" value="Ankyrin repeat"/>
    <property type="match status" value="1"/>
</dbReference>
<dbReference type="PANTHER" id="PTHR10908:SF0">
    <property type="entry name" value="SEROTONIN N-ACETYLTRANSFERASE"/>
    <property type="match status" value="1"/>
</dbReference>
<dbReference type="Gene3D" id="1.25.40.20">
    <property type="entry name" value="Ankyrin repeat-containing domain"/>
    <property type="match status" value="1"/>
</dbReference>
<evidence type="ECO:0000313" key="6">
    <source>
        <dbReference type="Proteomes" id="UP000275652"/>
    </source>
</evidence>
<accession>A0A9X8DKF6</accession>
<dbReference type="AlphaFoldDB" id="A0A9X8DKF6"/>
<gene>
    <name evidence="5" type="ORF">DYB28_006036</name>
</gene>
<evidence type="ECO:0000256" key="3">
    <source>
        <dbReference type="PROSITE-ProRule" id="PRU00023"/>
    </source>
</evidence>
<proteinExistence type="predicted"/>
<evidence type="ECO:0000259" key="4">
    <source>
        <dbReference type="Pfam" id="PF00583"/>
    </source>
</evidence>
<keyword evidence="2" id="KW-0012">Acyltransferase</keyword>
<dbReference type="PROSITE" id="PS50088">
    <property type="entry name" value="ANK_REPEAT"/>
    <property type="match status" value="1"/>
</dbReference>
<dbReference type="SMART" id="SM00248">
    <property type="entry name" value="ANK"/>
    <property type="match status" value="1"/>
</dbReference>
<dbReference type="EMBL" id="QUTI01053228">
    <property type="protein sequence ID" value="RLN99207.1"/>
    <property type="molecule type" value="Genomic_DNA"/>
</dbReference>
<protein>
    <recommendedName>
        <fullName evidence="4">N-acetyltransferase domain-containing protein</fullName>
    </recommendedName>
</protein>
<dbReference type="SUPFAM" id="SSF55729">
    <property type="entry name" value="Acyl-CoA N-acyltransferases (Nat)"/>
    <property type="match status" value="1"/>
</dbReference>
<feature type="domain" description="N-acetyltransferase" evidence="4">
    <location>
        <begin position="94"/>
        <end position="182"/>
    </location>
</feature>
<dbReference type="Pfam" id="PF13637">
    <property type="entry name" value="Ank_4"/>
    <property type="match status" value="1"/>
</dbReference>
<dbReference type="InterPro" id="IPR000182">
    <property type="entry name" value="GNAT_dom"/>
</dbReference>
<keyword evidence="3" id="KW-0040">ANK repeat</keyword>
<dbReference type="InterPro" id="IPR051635">
    <property type="entry name" value="SNAT-like"/>
</dbReference>
<dbReference type="Gene3D" id="3.40.630.30">
    <property type="match status" value="1"/>
</dbReference>
<dbReference type="PROSITE" id="PS50297">
    <property type="entry name" value="ANK_REP_REGION"/>
    <property type="match status" value="1"/>
</dbReference>
<organism evidence="5 6">
    <name type="scientific">Aphanomyces astaci</name>
    <name type="common">Crayfish plague agent</name>
    <dbReference type="NCBI Taxonomy" id="112090"/>
    <lineage>
        <taxon>Eukaryota</taxon>
        <taxon>Sar</taxon>
        <taxon>Stramenopiles</taxon>
        <taxon>Oomycota</taxon>
        <taxon>Saprolegniomycetes</taxon>
        <taxon>Saprolegniales</taxon>
        <taxon>Verrucalvaceae</taxon>
        <taxon>Aphanomyces</taxon>
    </lineage>
</organism>
<dbReference type="InterPro" id="IPR016181">
    <property type="entry name" value="Acyl_CoA_acyltransferase"/>
</dbReference>
<dbReference type="Pfam" id="PF00583">
    <property type="entry name" value="Acetyltransf_1"/>
    <property type="match status" value="1"/>
</dbReference>
<name>A0A9X8DKF6_APHAT</name>
<reference evidence="5 6" key="1">
    <citation type="journal article" date="2018" name="J. Invertebr. Pathol.">
        <title>New genotyping method for the causative agent of crayfish plague (Aphanomyces astaci) based on whole genome data.</title>
        <authorList>
            <person name="Minardi D."/>
            <person name="Studholme D.J."/>
            <person name="van der Giezen M."/>
            <person name="Pretto T."/>
            <person name="Oidtmann B."/>
        </authorList>
    </citation>
    <scope>NUCLEOTIDE SEQUENCE [LARGE SCALE GENOMIC DNA]</scope>
    <source>
        <strain evidence="5 6">KB13</strain>
    </source>
</reference>
<feature type="repeat" description="ANK" evidence="3">
    <location>
        <begin position="59"/>
        <end position="91"/>
    </location>
</feature>
<evidence type="ECO:0000256" key="1">
    <source>
        <dbReference type="ARBA" id="ARBA00022679"/>
    </source>
</evidence>
<evidence type="ECO:0000313" key="5">
    <source>
        <dbReference type="EMBL" id="RLN99207.1"/>
    </source>
</evidence>
<keyword evidence="1" id="KW-0808">Transferase</keyword>
<evidence type="ECO:0000256" key="2">
    <source>
        <dbReference type="ARBA" id="ARBA00023315"/>
    </source>
</evidence>
<dbReference type="InterPro" id="IPR036770">
    <property type="entry name" value="Ankyrin_rpt-contain_sf"/>
</dbReference>
<dbReference type="PANTHER" id="PTHR10908">
    <property type="entry name" value="SEROTONIN N-ACETYLTRANSFERASE"/>
    <property type="match status" value="1"/>
</dbReference>